<keyword evidence="7 11" id="KW-0067">ATP-binding</keyword>
<dbReference type="CDD" id="cd03257">
    <property type="entry name" value="ABC_NikE_OppD_transporters"/>
    <property type="match status" value="1"/>
</dbReference>
<proteinExistence type="inferred from homology"/>
<dbReference type="EMBL" id="CP086654">
    <property type="protein sequence ID" value="UEX90035.1"/>
    <property type="molecule type" value="Genomic_DNA"/>
</dbReference>
<evidence type="ECO:0000256" key="2">
    <source>
        <dbReference type="ARBA" id="ARBA00005417"/>
    </source>
</evidence>
<dbReference type="InterPro" id="IPR003593">
    <property type="entry name" value="AAA+_ATPase"/>
</dbReference>
<dbReference type="PANTHER" id="PTHR43297">
    <property type="entry name" value="OLIGOPEPTIDE TRANSPORT ATP-BINDING PROTEIN APPD"/>
    <property type="match status" value="1"/>
</dbReference>
<dbReference type="SUPFAM" id="SSF52540">
    <property type="entry name" value="P-loop containing nucleoside triphosphate hydrolases"/>
    <property type="match status" value="1"/>
</dbReference>
<dbReference type="NCBIfam" id="NF047578">
    <property type="entry name" value="opine_ATP_CntD"/>
    <property type="match status" value="1"/>
</dbReference>
<dbReference type="InterPro" id="IPR027417">
    <property type="entry name" value="P-loop_NTPase"/>
</dbReference>
<dbReference type="PROSITE" id="PS50893">
    <property type="entry name" value="ABC_TRANSPORTER_2"/>
    <property type="match status" value="1"/>
</dbReference>
<accession>A0ABY3PCI1</accession>
<keyword evidence="12" id="KW-1185">Reference proteome</keyword>
<keyword evidence="9" id="KW-0472">Membrane</keyword>
<feature type="domain" description="ABC transporter" evidence="10">
    <location>
        <begin position="6"/>
        <end position="253"/>
    </location>
</feature>
<evidence type="ECO:0000256" key="5">
    <source>
        <dbReference type="ARBA" id="ARBA00022519"/>
    </source>
</evidence>
<dbReference type="InterPro" id="IPR017871">
    <property type="entry name" value="ABC_transporter-like_CS"/>
</dbReference>
<dbReference type="SMART" id="SM00382">
    <property type="entry name" value="AAA"/>
    <property type="match status" value="1"/>
</dbReference>
<dbReference type="InterPro" id="IPR050388">
    <property type="entry name" value="ABC_Ni/Peptide_Import"/>
</dbReference>
<keyword evidence="5" id="KW-0997">Cell inner membrane</keyword>
<evidence type="ECO:0000256" key="1">
    <source>
        <dbReference type="ARBA" id="ARBA00004202"/>
    </source>
</evidence>
<dbReference type="Proteomes" id="UP001197626">
    <property type="component" value="Chromosome"/>
</dbReference>
<evidence type="ECO:0000256" key="4">
    <source>
        <dbReference type="ARBA" id="ARBA00022475"/>
    </source>
</evidence>
<dbReference type="RefSeq" id="WP_229292535.1">
    <property type="nucleotide sequence ID" value="NZ_CP086654.1"/>
</dbReference>
<evidence type="ECO:0000256" key="7">
    <source>
        <dbReference type="ARBA" id="ARBA00022840"/>
    </source>
</evidence>
<evidence type="ECO:0000313" key="12">
    <source>
        <dbReference type="Proteomes" id="UP001197626"/>
    </source>
</evidence>
<gene>
    <name evidence="11" type="ORF">LN051_10955</name>
</gene>
<evidence type="ECO:0000256" key="8">
    <source>
        <dbReference type="ARBA" id="ARBA00022967"/>
    </source>
</evidence>
<evidence type="ECO:0000256" key="3">
    <source>
        <dbReference type="ARBA" id="ARBA00022448"/>
    </source>
</evidence>
<evidence type="ECO:0000313" key="11">
    <source>
        <dbReference type="EMBL" id="UEX90035.1"/>
    </source>
</evidence>
<evidence type="ECO:0000256" key="6">
    <source>
        <dbReference type="ARBA" id="ARBA00022741"/>
    </source>
</evidence>
<dbReference type="PANTHER" id="PTHR43297:SF14">
    <property type="entry name" value="ATPASE AAA-TYPE CORE DOMAIN-CONTAINING PROTEIN"/>
    <property type="match status" value="1"/>
</dbReference>
<reference evidence="11 12" key="1">
    <citation type="journal article" date="2022" name="Pathogens">
        <title>Staphylococcus ratti sp. nov. Isolated from a Lab Rat.</title>
        <authorList>
            <person name="Kovarovic V."/>
            <person name="Sedlacek I."/>
            <person name="Petras P."/>
            <person name="Kralova S."/>
            <person name="Maslanova I."/>
            <person name="Svec P."/>
            <person name="Neumann-Schaal M."/>
            <person name="Botka T."/>
            <person name="Gelbicova T."/>
            <person name="Stankova E."/>
            <person name="Doskar J."/>
            <person name="Pantucek R."/>
        </authorList>
    </citation>
    <scope>NUCLEOTIDE SEQUENCE [LARGE SCALE GENOMIC DNA]</scope>
    <source>
        <strain evidence="11 12">CCM 9025</strain>
    </source>
</reference>
<keyword evidence="3" id="KW-0813">Transport</keyword>
<dbReference type="PROSITE" id="PS00211">
    <property type="entry name" value="ABC_TRANSPORTER_1"/>
    <property type="match status" value="1"/>
</dbReference>
<keyword evidence="6" id="KW-0547">Nucleotide-binding</keyword>
<comment type="subcellular location">
    <subcellularLocation>
        <location evidence="1">Cell membrane</location>
        <topology evidence="1">Peripheral membrane protein</topology>
    </subcellularLocation>
</comment>
<name>A0ABY3PCI1_9STAP</name>
<dbReference type="GO" id="GO:0005524">
    <property type="term" value="F:ATP binding"/>
    <property type="evidence" value="ECO:0007669"/>
    <property type="project" value="UniProtKB-KW"/>
</dbReference>
<dbReference type="InterPro" id="IPR003439">
    <property type="entry name" value="ABC_transporter-like_ATP-bd"/>
</dbReference>
<evidence type="ECO:0000256" key="9">
    <source>
        <dbReference type="ARBA" id="ARBA00023136"/>
    </source>
</evidence>
<evidence type="ECO:0000259" key="10">
    <source>
        <dbReference type="PROSITE" id="PS50893"/>
    </source>
</evidence>
<comment type="similarity">
    <text evidence="2">Belongs to the ABC transporter superfamily.</text>
</comment>
<keyword evidence="4" id="KW-1003">Cell membrane</keyword>
<organism evidence="11 12">
    <name type="scientific">Staphylococcus ratti</name>
    <dbReference type="NCBI Taxonomy" id="2892440"/>
    <lineage>
        <taxon>Bacteria</taxon>
        <taxon>Bacillati</taxon>
        <taxon>Bacillota</taxon>
        <taxon>Bacilli</taxon>
        <taxon>Bacillales</taxon>
        <taxon>Staphylococcaceae</taxon>
        <taxon>Staphylococcus</taxon>
    </lineage>
</organism>
<protein>
    <submittedName>
        <fullName evidence="11">ABC transporter ATP-binding protein</fullName>
    </submittedName>
</protein>
<dbReference type="Pfam" id="PF00005">
    <property type="entry name" value="ABC_tran"/>
    <property type="match status" value="1"/>
</dbReference>
<dbReference type="Gene3D" id="3.40.50.300">
    <property type="entry name" value="P-loop containing nucleotide triphosphate hydrolases"/>
    <property type="match status" value="1"/>
</dbReference>
<keyword evidence="8" id="KW-1278">Translocase</keyword>
<sequence length="274" mass="30791">MSQPLLDVQKLTLIDSNTNHVLVHHCSFQLEKGKILAIIGESGSGKSITCKALLGLNDHNIQMSGQARFNEVSLLEQSEAQLRHIRGNDIAMIMQQGGTAFNPSFTLGHQMRTILKHHDIKDKKTQHTLIKSYFDMLGLHDFERIMRAYPHELSGGMLQRLMIVMALALKPELIIADEPTTALDVITQYEVLKEFQHIKETIGCAMIFISHDLAVVKHIADEVLVMKNGDVIEYGPVAEVLDRPKHAYTQYLVNARSQLTTYFQKVRGDTSCSS</sequence>